<dbReference type="Proteomes" id="UP001501442">
    <property type="component" value="Unassembled WGS sequence"/>
</dbReference>
<protein>
    <recommendedName>
        <fullName evidence="5">Secreted protein</fullName>
    </recommendedName>
</protein>
<gene>
    <name evidence="3" type="ORF">GCM10023196_030480</name>
</gene>
<evidence type="ECO:0008006" key="5">
    <source>
        <dbReference type="Google" id="ProtNLM"/>
    </source>
</evidence>
<keyword evidence="1" id="KW-0812">Transmembrane</keyword>
<accession>A0ABP8UAQ3</accession>
<dbReference type="NCBIfam" id="NF040672">
    <property type="entry name" value="SCO2322_fam"/>
    <property type="match status" value="1"/>
</dbReference>
<evidence type="ECO:0000313" key="3">
    <source>
        <dbReference type="EMBL" id="GAA4625613.1"/>
    </source>
</evidence>
<name>A0ABP8UAQ3_9ACTN</name>
<keyword evidence="2" id="KW-0732">Signal</keyword>
<reference evidence="4" key="1">
    <citation type="journal article" date="2019" name="Int. J. Syst. Evol. Microbiol.">
        <title>The Global Catalogue of Microorganisms (GCM) 10K type strain sequencing project: providing services to taxonomists for standard genome sequencing and annotation.</title>
        <authorList>
            <consortium name="The Broad Institute Genomics Platform"/>
            <consortium name="The Broad Institute Genome Sequencing Center for Infectious Disease"/>
            <person name="Wu L."/>
            <person name="Ma J."/>
        </authorList>
    </citation>
    <scope>NUCLEOTIDE SEQUENCE [LARGE SCALE GENOMIC DNA]</scope>
    <source>
        <strain evidence="4">JCM 17939</strain>
    </source>
</reference>
<sequence>MPKVAAAGLLASALMFAPMPAAHADALAFWGYWQAKGDKWAFAATGPAQAHPKDGAVEGWRFAKSSGNTGTPPRDKPDFAAICGPGSAPAGKKRVAVVADFGEPADAPKDQHPQTAVRACATVPETATGTDVLAAAGLRAQTDKSGLICAIDAFGPCGTPGRITLNATASPAAGKKGKGGSGTPVGLYTGIGLVVLVAAGGGAVAWRRSRR</sequence>
<comment type="caution">
    <text evidence="3">The sequence shown here is derived from an EMBL/GenBank/DDBJ whole genome shotgun (WGS) entry which is preliminary data.</text>
</comment>
<evidence type="ECO:0000313" key="4">
    <source>
        <dbReference type="Proteomes" id="UP001501442"/>
    </source>
</evidence>
<feature type="transmembrane region" description="Helical" evidence="1">
    <location>
        <begin position="185"/>
        <end position="206"/>
    </location>
</feature>
<keyword evidence="4" id="KW-1185">Reference proteome</keyword>
<dbReference type="EMBL" id="BAABHK010000003">
    <property type="protein sequence ID" value="GAA4625613.1"/>
    <property type="molecule type" value="Genomic_DNA"/>
</dbReference>
<dbReference type="RefSeq" id="WP_345431413.1">
    <property type="nucleotide sequence ID" value="NZ_BAABHK010000003.1"/>
</dbReference>
<evidence type="ECO:0000256" key="1">
    <source>
        <dbReference type="SAM" id="Phobius"/>
    </source>
</evidence>
<dbReference type="InterPro" id="IPR047703">
    <property type="entry name" value="SCO2322-like"/>
</dbReference>
<feature type="signal peptide" evidence="2">
    <location>
        <begin position="1"/>
        <end position="24"/>
    </location>
</feature>
<evidence type="ECO:0000256" key="2">
    <source>
        <dbReference type="SAM" id="SignalP"/>
    </source>
</evidence>
<organism evidence="3 4">
    <name type="scientific">Actinoallomurus vinaceus</name>
    <dbReference type="NCBI Taxonomy" id="1080074"/>
    <lineage>
        <taxon>Bacteria</taxon>
        <taxon>Bacillati</taxon>
        <taxon>Actinomycetota</taxon>
        <taxon>Actinomycetes</taxon>
        <taxon>Streptosporangiales</taxon>
        <taxon>Thermomonosporaceae</taxon>
        <taxon>Actinoallomurus</taxon>
    </lineage>
</organism>
<keyword evidence="1" id="KW-0472">Membrane</keyword>
<keyword evidence="1" id="KW-1133">Transmembrane helix</keyword>
<proteinExistence type="predicted"/>
<feature type="chain" id="PRO_5045084333" description="Secreted protein" evidence="2">
    <location>
        <begin position="25"/>
        <end position="211"/>
    </location>
</feature>